<evidence type="ECO:0000313" key="5">
    <source>
        <dbReference type="Proteomes" id="UP001386955"/>
    </source>
</evidence>
<keyword evidence="5" id="KW-1185">Reference proteome</keyword>
<gene>
    <name evidence="4" type="ORF">VNO78_11596</name>
</gene>
<dbReference type="Pfam" id="PF00139">
    <property type="entry name" value="Lectin_legB"/>
    <property type="match status" value="1"/>
</dbReference>
<dbReference type="SUPFAM" id="SSF49899">
    <property type="entry name" value="Concanavalin A-like lectins/glucanases"/>
    <property type="match status" value="1"/>
</dbReference>
<comment type="caution">
    <text evidence="4">The sequence shown here is derived from an EMBL/GenBank/DDBJ whole genome shotgun (WGS) entry which is preliminary data.</text>
</comment>
<dbReference type="EMBL" id="JAYMYS010000003">
    <property type="protein sequence ID" value="KAK7400390.1"/>
    <property type="molecule type" value="Genomic_DNA"/>
</dbReference>
<proteinExistence type="inferred from homology"/>
<organism evidence="4 5">
    <name type="scientific">Psophocarpus tetragonolobus</name>
    <name type="common">Winged bean</name>
    <name type="synonym">Dolichos tetragonolobus</name>
    <dbReference type="NCBI Taxonomy" id="3891"/>
    <lineage>
        <taxon>Eukaryota</taxon>
        <taxon>Viridiplantae</taxon>
        <taxon>Streptophyta</taxon>
        <taxon>Embryophyta</taxon>
        <taxon>Tracheophyta</taxon>
        <taxon>Spermatophyta</taxon>
        <taxon>Magnoliopsida</taxon>
        <taxon>eudicotyledons</taxon>
        <taxon>Gunneridae</taxon>
        <taxon>Pentapetalae</taxon>
        <taxon>rosids</taxon>
        <taxon>fabids</taxon>
        <taxon>Fabales</taxon>
        <taxon>Fabaceae</taxon>
        <taxon>Papilionoideae</taxon>
        <taxon>50 kb inversion clade</taxon>
        <taxon>NPAAA clade</taxon>
        <taxon>indigoferoid/millettioid clade</taxon>
        <taxon>Phaseoleae</taxon>
        <taxon>Psophocarpus</taxon>
    </lineage>
</organism>
<dbReference type="CDD" id="cd06899">
    <property type="entry name" value="lectin_legume_LecRK_Arcelin_ConA"/>
    <property type="match status" value="1"/>
</dbReference>
<dbReference type="Proteomes" id="UP001386955">
    <property type="component" value="Unassembled WGS sequence"/>
</dbReference>
<dbReference type="PANTHER" id="PTHR32401">
    <property type="entry name" value="CONCANAVALIN A-LIKE LECTIN FAMILY PROTEIN"/>
    <property type="match status" value="1"/>
</dbReference>
<keyword evidence="2" id="KW-0430">Lectin</keyword>
<evidence type="ECO:0000313" key="4">
    <source>
        <dbReference type="EMBL" id="KAK7400390.1"/>
    </source>
</evidence>
<protein>
    <recommendedName>
        <fullName evidence="3">Legume lectin domain-containing protein</fullName>
    </recommendedName>
</protein>
<dbReference type="AlphaFoldDB" id="A0AAN9XNU6"/>
<comment type="similarity">
    <text evidence="1">Belongs to the leguminous lectin family.</text>
</comment>
<dbReference type="InterPro" id="IPR050258">
    <property type="entry name" value="Leguminous_Lectin"/>
</dbReference>
<evidence type="ECO:0000256" key="2">
    <source>
        <dbReference type="ARBA" id="ARBA00022734"/>
    </source>
</evidence>
<evidence type="ECO:0000259" key="3">
    <source>
        <dbReference type="Pfam" id="PF00139"/>
    </source>
</evidence>
<sequence>MEAMHIQFSNLNFPYNLLLLLLSIFFLFIIPYASSLSFNFPSFDPNDKSIIYEGSANPVAPTIQLTRNQVDKDMIGSVGRATYYQPMHLWDKTTGGSLGLTLANQTLNSTHNPFVAVEFDIFRNGGWDSLNKSEHVGIDINSLRSVADVAWLADIKERKLNETWISYNSSSLNLTVVFTEFKNETIQLQHLSAIVDLRLYLPELVTFGFSAATGTLIAIHKIACGRKPINLKALEKEINIVQWVWELYGEGRILEAADPRLEGDFEEEQMKCLMIVGLWCAHPDHNNRPSIRQAIQVLNLEVPLPNLPSSFPLPTHLEHPLYSSIASFSINASEEGQSQITSASSNKNLSVFTTISDDASPSVSLLYSR</sequence>
<dbReference type="InterPro" id="IPR013320">
    <property type="entry name" value="ConA-like_dom_sf"/>
</dbReference>
<dbReference type="Gene3D" id="2.60.120.200">
    <property type="match status" value="2"/>
</dbReference>
<name>A0AAN9XNU6_PSOTE</name>
<dbReference type="InterPro" id="IPR001220">
    <property type="entry name" value="Legume_lectin_dom"/>
</dbReference>
<accession>A0AAN9XNU6</accession>
<reference evidence="4 5" key="1">
    <citation type="submission" date="2024-01" db="EMBL/GenBank/DDBJ databases">
        <title>The genomes of 5 underutilized Papilionoideae crops provide insights into root nodulation and disease resistanc.</title>
        <authorList>
            <person name="Jiang F."/>
        </authorList>
    </citation>
    <scope>NUCLEOTIDE SEQUENCE [LARGE SCALE GENOMIC DNA]</scope>
    <source>
        <strain evidence="4">DUOXIRENSHENG_FW03</strain>
        <tissue evidence="4">Leaves</tissue>
    </source>
</reference>
<dbReference type="PANTHER" id="PTHR32401:SF49">
    <property type="entry name" value="OS10G0129200 PROTEIN"/>
    <property type="match status" value="1"/>
</dbReference>
<dbReference type="GO" id="GO:0030246">
    <property type="term" value="F:carbohydrate binding"/>
    <property type="evidence" value="ECO:0007669"/>
    <property type="project" value="UniProtKB-KW"/>
</dbReference>
<dbReference type="SUPFAM" id="SSF56112">
    <property type="entry name" value="Protein kinase-like (PK-like)"/>
    <property type="match status" value="1"/>
</dbReference>
<evidence type="ECO:0000256" key="1">
    <source>
        <dbReference type="ARBA" id="ARBA00007606"/>
    </source>
</evidence>
<dbReference type="Gene3D" id="1.10.510.10">
    <property type="entry name" value="Transferase(Phosphotransferase) domain 1"/>
    <property type="match status" value="1"/>
</dbReference>
<feature type="domain" description="Legume lectin" evidence="3">
    <location>
        <begin position="94"/>
        <end position="222"/>
    </location>
</feature>
<dbReference type="InterPro" id="IPR011009">
    <property type="entry name" value="Kinase-like_dom_sf"/>
</dbReference>